<dbReference type="PANTHER" id="PTHR43685">
    <property type="entry name" value="GLYCOSYLTRANSFERASE"/>
    <property type="match status" value="1"/>
</dbReference>
<feature type="domain" description="Glycosyltransferase 2-like" evidence="1">
    <location>
        <begin position="5"/>
        <end position="129"/>
    </location>
</feature>
<keyword evidence="2" id="KW-0808">Transferase</keyword>
<dbReference type="AlphaFoldDB" id="A0A1M4YHC0"/>
<dbReference type="OrthoDB" id="153025at2"/>
<dbReference type="Proteomes" id="UP000183987">
    <property type="component" value="Unassembled WGS sequence"/>
</dbReference>
<dbReference type="InterPro" id="IPR001173">
    <property type="entry name" value="Glyco_trans_2-like"/>
</dbReference>
<name>A0A1M4YHC0_LOKAT</name>
<proteinExistence type="predicted"/>
<evidence type="ECO:0000259" key="1">
    <source>
        <dbReference type="Pfam" id="PF00535"/>
    </source>
</evidence>
<evidence type="ECO:0000313" key="3">
    <source>
        <dbReference type="Proteomes" id="UP000183987"/>
    </source>
</evidence>
<sequence length="404" mass="43403">MARVSVIVVSNGRPDALQRCLLGLSQIDHPDCEVIVVADAVSFPAIAASGLTEAIKAVAFEIPNISAARNAGLSLAAGDVVAFIDDDAVPEPRWLSHLTAPFDDPAVAAAGGFVRGRNGIDFQWRARLVFADAQTTPVEVDRVRPTLLAGGPGRAVKTEGTNMAVRRSVLLDQGGFDEALAFYLDETDLNMRLAQIGAATAIVPLAQVHHGFAASPRRRADRVPRTLFQVGASLAVFLRKHGPSGRVTPWAGRAEQRGRLLRMMVAGQVMPGDVHRLLATFDAGWEDGMARPVAQHPVLPAPPPFLRFPTGPRPHRVILARSWRAGAGRAAAAQAVRDGAIASLYILSPTALFHRVRFTADGVWEQTGGQFGKSDRSGRLFQPWRANARVSHEVARQQAQRLPA</sequence>
<dbReference type="Pfam" id="PF00535">
    <property type="entry name" value="Glycos_transf_2"/>
    <property type="match status" value="1"/>
</dbReference>
<dbReference type="EMBL" id="FQUE01000003">
    <property type="protein sequence ID" value="SHF05119.1"/>
    <property type="molecule type" value="Genomic_DNA"/>
</dbReference>
<dbReference type="RefSeq" id="WP_072856797.1">
    <property type="nucleotide sequence ID" value="NZ_FQUE01000003.1"/>
</dbReference>
<dbReference type="InterPro" id="IPR029044">
    <property type="entry name" value="Nucleotide-diphossugar_trans"/>
</dbReference>
<keyword evidence="3" id="KW-1185">Reference proteome</keyword>
<dbReference type="GO" id="GO:0016740">
    <property type="term" value="F:transferase activity"/>
    <property type="evidence" value="ECO:0007669"/>
    <property type="project" value="UniProtKB-KW"/>
</dbReference>
<dbReference type="STRING" id="366533.SAMN05444339_103122"/>
<organism evidence="2 3">
    <name type="scientific">Loktanella atrilutea</name>
    <dbReference type="NCBI Taxonomy" id="366533"/>
    <lineage>
        <taxon>Bacteria</taxon>
        <taxon>Pseudomonadati</taxon>
        <taxon>Pseudomonadota</taxon>
        <taxon>Alphaproteobacteria</taxon>
        <taxon>Rhodobacterales</taxon>
        <taxon>Roseobacteraceae</taxon>
        <taxon>Loktanella</taxon>
    </lineage>
</organism>
<protein>
    <submittedName>
        <fullName evidence="2">Glycosyl transferase family 2</fullName>
    </submittedName>
</protein>
<dbReference type="InterPro" id="IPR050834">
    <property type="entry name" value="Glycosyltransf_2"/>
</dbReference>
<gene>
    <name evidence="2" type="ORF">SAMN05444339_103122</name>
</gene>
<accession>A0A1M4YHC0</accession>
<reference evidence="3" key="1">
    <citation type="submission" date="2016-11" db="EMBL/GenBank/DDBJ databases">
        <authorList>
            <person name="Varghese N."/>
            <person name="Submissions S."/>
        </authorList>
    </citation>
    <scope>NUCLEOTIDE SEQUENCE [LARGE SCALE GENOMIC DNA]</scope>
    <source>
        <strain evidence="3">DSM 29326</strain>
    </source>
</reference>
<dbReference type="Gene3D" id="3.90.550.10">
    <property type="entry name" value="Spore Coat Polysaccharide Biosynthesis Protein SpsA, Chain A"/>
    <property type="match status" value="1"/>
</dbReference>
<dbReference type="PANTHER" id="PTHR43685:SF3">
    <property type="entry name" value="SLR2126 PROTEIN"/>
    <property type="match status" value="1"/>
</dbReference>
<evidence type="ECO:0000313" key="2">
    <source>
        <dbReference type="EMBL" id="SHF05119.1"/>
    </source>
</evidence>
<dbReference type="SUPFAM" id="SSF53448">
    <property type="entry name" value="Nucleotide-diphospho-sugar transferases"/>
    <property type="match status" value="1"/>
</dbReference>